<keyword evidence="2" id="KW-1185">Reference proteome</keyword>
<reference evidence="3" key="1">
    <citation type="submission" date="2022-11" db="UniProtKB">
        <authorList>
            <consortium name="WormBaseParasite"/>
        </authorList>
    </citation>
    <scope>IDENTIFICATION</scope>
</reference>
<feature type="compositionally biased region" description="Basic residues" evidence="1">
    <location>
        <begin position="94"/>
        <end position="108"/>
    </location>
</feature>
<proteinExistence type="predicted"/>
<dbReference type="AlphaFoldDB" id="A0A915DTQ1"/>
<name>A0A915DTQ1_9BILA</name>
<organism evidence="2 3">
    <name type="scientific">Ditylenchus dipsaci</name>
    <dbReference type="NCBI Taxonomy" id="166011"/>
    <lineage>
        <taxon>Eukaryota</taxon>
        <taxon>Metazoa</taxon>
        <taxon>Ecdysozoa</taxon>
        <taxon>Nematoda</taxon>
        <taxon>Chromadorea</taxon>
        <taxon>Rhabditida</taxon>
        <taxon>Tylenchina</taxon>
        <taxon>Tylenchomorpha</taxon>
        <taxon>Sphaerularioidea</taxon>
        <taxon>Anguinidae</taxon>
        <taxon>Anguininae</taxon>
        <taxon>Ditylenchus</taxon>
    </lineage>
</organism>
<sequence>MWKCLKLFKTEIGTISRNQYVQISYLSTPERSEIRMRREKLERLQQAIRTVNETDLLGGLRTITRALRHFEGKTAERQRQAATAQISADGTPRLVRRRRGKMKANKMC</sequence>
<protein>
    <submittedName>
        <fullName evidence="3">Uncharacterized protein</fullName>
    </submittedName>
</protein>
<dbReference type="Proteomes" id="UP000887574">
    <property type="component" value="Unplaced"/>
</dbReference>
<accession>A0A915DTQ1</accession>
<dbReference type="WBParaSite" id="jg23561">
    <property type="protein sequence ID" value="jg23561"/>
    <property type="gene ID" value="jg23561"/>
</dbReference>
<evidence type="ECO:0000256" key="1">
    <source>
        <dbReference type="SAM" id="MobiDB-lite"/>
    </source>
</evidence>
<evidence type="ECO:0000313" key="2">
    <source>
        <dbReference type="Proteomes" id="UP000887574"/>
    </source>
</evidence>
<feature type="region of interest" description="Disordered" evidence="1">
    <location>
        <begin position="75"/>
        <end position="108"/>
    </location>
</feature>
<evidence type="ECO:0000313" key="3">
    <source>
        <dbReference type="WBParaSite" id="jg23561"/>
    </source>
</evidence>